<feature type="compositionally biased region" description="Polar residues" evidence="1">
    <location>
        <begin position="163"/>
        <end position="180"/>
    </location>
</feature>
<accession>A0A6A6MBB1</accession>
<reference evidence="2 3" key="1">
    <citation type="journal article" date="2020" name="Mol. Plant">
        <title>The Chromosome-Based Rubber Tree Genome Provides New Insights into Spurge Genome Evolution and Rubber Biosynthesis.</title>
        <authorList>
            <person name="Liu J."/>
            <person name="Shi C."/>
            <person name="Shi C.C."/>
            <person name="Li W."/>
            <person name="Zhang Q.J."/>
            <person name="Zhang Y."/>
            <person name="Li K."/>
            <person name="Lu H.F."/>
            <person name="Shi C."/>
            <person name="Zhu S.T."/>
            <person name="Xiao Z.Y."/>
            <person name="Nan H."/>
            <person name="Yue Y."/>
            <person name="Zhu X.G."/>
            <person name="Wu Y."/>
            <person name="Hong X.N."/>
            <person name="Fan G.Y."/>
            <person name="Tong Y."/>
            <person name="Zhang D."/>
            <person name="Mao C.L."/>
            <person name="Liu Y.L."/>
            <person name="Hao S.J."/>
            <person name="Liu W.Q."/>
            <person name="Lv M.Q."/>
            <person name="Zhang H.B."/>
            <person name="Liu Y."/>
            <person name="Hu-Tang G.R."/>
            <person name="Wang J.P."/>
            <person name="Wang J.H."/>
            <person name="Sun Y.H."/>
            <person name="Ni S.B."/>
            <person name="Chen W.B."/>
            <person name="Zhang X.C."/>
            <person name="Jiao Y.N."/>
            <person name="Eichler E.E."/>
            <person name="Li G.H."/>
            <person name="Liu X."/>
            <person name="Gao L.Z."/>
        </authorList>
    </citation>
    <scope>NUCLEOTIDE SEQUENCE [LARGE SCALE GENOMIC DNA]</scope>
    <source>
        <strain evidence="3">cv. GT1</strain>
        <tissue evidence="2">Leaf</tissue>
    </source>
</reference>
<dbReference type="EMBL" id="JAAGAX010000006">
    <property type="protein sequence ID" value="KAF2310177.1"/>
    <property type="molecule type" value="Genomic_DNA"/>
</dbReference>
<comment type="caution">
    <text evidence="2">The sequence shown here is derived from an EMBL/GenBank/DDBJ whole genome shotgun (WGS) entry which is preliminary data.</text>
</comment>
<evidence type="ECO:0000313" key="2">
    <source>
        <dbReference type="EMBL" id="KAF2310177.1"/>
    </source>
</evidence>
<feature type="region of interest" description="Disordered" evidence="1">
    <location>
        <begin position="1"/>
        <end position="25"/>
    </location>
</feature>
<name>A0A6A6MBB1_HEVBR</name>
<keyword evidence="3" id="KW-1185">Reference proteome</keyword>
<organism evidence="2 3">
    <name type="scientific">Hevea brasiliensis</name>
    <name type="common">Para rubber tree</name>
    <name type="synonym">Siphonia brasiliensis</name>
    <dbReference type="NCBI Taxonomy" id="3981"/>
    <lineage>
        <taxon>Eukaryota</taxon>
        <taxon>Viridiplantae</taxon>
        <taxon>Streptophyta</taxon>
        <taxon>Embryophyta</taxon>
        <taxon>Tracheophyta</taxon>
        <taxon>Spermatophyta</taxon>
        <taxon>Magnoliopsida</taxon>
        <taxon>eudicotyledons</taxon>
        <taxon>Gunneridae</taxon>
        <taxon>Pentapetalae</taxon>
        <taxon>rosids</taxon>
        <taxon>fabids</taxon>
        <taxon>Malpighiales</taxon>
        <taxon>Euphorbiaceae</taxon>
        <taxon>Crotonoideae</taxon>
        <taxon>Micrandreae</taxon>
        <taxon>Hevea</taxon>
    </lineage>
</organism>
<protein>
    <submittedName>
        <fullName evidence="2">Uncharacterized protein</fullName>
    </submittedName>
</protein>
<evidence type="ECO:0000313" key="3">
    <source>
        <dbReference type="Proteomes" id="UP000467840"/>
    </source>
</evidence>
<proteinExistence type="predicted"/>
<sequence>MISTMALGKSVMQEGEGTSSTPRPLAYQVASNDSSLTVKKVEPPNFDGSHQPVEFGFFLSGLREEVRVCIRSHDSTDIFRIMSLAREIELEIQFLSQHKMQPWYIGDSGSQWFPPQGPNIGRQLSRSSFISKVQPISSSSELPKLPSPKPVDRAPSGPPKFLQGNNSPSATKFSQASSRSRGTRHFTHQEFLDMRTNGHCY</sequence>
<dbReference type="Proteomes" id="UP000467840">
    <property type="component" value="Chromosome 14"/>
</dbReference>
<feature type="region of interest" description="Disordered" evidence="1">
    <location>
        <begin position="136"/>
        <end position="201"/>
    </location>
</feature>
<evidence type="ECO:0000256" key="1">
    <source>
        <dbReference type="SAM" id="MobiDB-lite"/>
    </source>
</evidence>
<gene>
    <name evidence="2" type="ORF">GH714_007074</name>
</gene>
<dbReference type="AlphaFoldDB" id="A0A6A6MBB1"/>